<feature type="domain" description="YknX-like C-terminal permuted SH3-like" evidence="3">
    <location>
        <begin position="310"/>
        <end position="379"/>
    </location>
</feature>
<dbReference type="Gene3D" id="1.10.287.470">
    <property type="entry name" value="Helix hairpin bin"/>
    <property type="match status" value="1"/>
</dbReference>
<evidence type="ECO:0000256" key="1">
    <source>
        <dbReference type="ARBA" id="ARBA00009477"/>
    </source>
</evidence>
<dbReference type="GO" id="GO:1990281">
    <property type="term" value="C:efflux pump complex"/>
    <property type="evidence" value="ECO:0007669"/>
    <property type="project" value="TreeGrafter"/>
</dbReference>
<proteinExistence type="inferred from homology"/>
<dbReference type="EMBL" id="MTJN01000002">
    <property type="protein sequence ID" value="OOV08504.1"/>
    <property type="molecule type" value="Genomic_DNA"/>
</dbReference>
<evidence type="ECO:0000313" key="5">
    <source>
        <dbReference type="Proteomes" id="UP000190750"/>
    </source>
</evidence>
<comment type="similarity">
    <text evidence="1">Belongs to the membrane fusion protein (MFP) (TC 8.A.1) family.</text>
</comment>
<evidence type="ECO:0000259" key="2">
    <source>
        <dbReference type="Pfam" id="PF25917"/>
    </source>
</evidence>
<name>A0A1T1AWK0_RHOFE</name>
<dbReference type="InterPro" id="IPR006143">
    <property type="entry name" value="RND_pump_MFP"/>
</dbReference>
<sequence length="404" mass="41475">MKLIQLKPLTLGLMAACLLVAGGLVLLALQPAAADAVAPSATSKPALTVTLTQARAGTLPIKLTANGNLAAWQEASIGAEASGLRVQELLVQVGDRVQRGQLLARFAPEPVQAEVALARAALSEATANAAEAAANADRARAVQGTGALSAQQINVYLTQELTAKARVESAKAQLDTQLLRLSYTRVLAPDAGIISSRSATVGAVLGAGTEMFRLIRQGRLEWRAELTSSELSQVAVGTPVLVTAPGGAQTQGRVRMVAPTVDAQTRNGLVYVDLAAPKGGSAGNAATGVAASFKPGMFARGEFALGSSSAMTLPHSAVLVRDGFSYVMRVGADNKISQRKVQTGRRLGEQVEILAGVAAEDRLVASGVSFLTEGDLVRVVDASATLSKEKSTPAQVAPGQAASN</sequence>
<dbReference type="STRING" id="28066.RF819_18985"/>
<reference evidence="4 5" key="1">
    <citation type="submission" date="2017-01" db="EMBL/GenBank/DDBJ databases">
        <title>Genome sequencing of Rhodoferax fermentans JCM 7819.</title>
        <authorList>
            <person name="Kim Y.J."/>
            <person name="Farh M.E.-A."/>
            <person name="Yang D.-C."/>
        </authorList>
    </citation>
    <scope>NUCLEOTIDE SEQUENCE [LARGE SCALE GENOMIC DNA]</scope>
    <source>
        <strain evidence="4 5">JCM 7819</strain>
    </source>
</reference>
<dbReference type="SUPFAM" id="SSF111369">
    <property type="entry name" value="HlyD-like secretion proteins"/>
    <property type="match status" value="1"/>
</dbReference>
<dbReference type="Pfam" id="PF25989">
    <property type="entry name" value="YknX_C"/>
    <property type="match status" value="1"/>
</dbReference>
<dbReference type="RefSeq" id="WP_078366387.1">
    <property type="nucleotide sequence ID" value="NZ_MTJN01000002.1"/>
</dbReference>
<comment type="caution">
    <text evidence="4">The sequence shown here is derived from an EMBL/GenBank/DDBJ whole genome shotgun (WGS) entry which is preliminary data.</text>
</comment>
<gene>
    <name evidence="4" type="ORF">RF819_18985</name>
</gene>
<dbReference type="Gene3D" id="2.40.50.100">
    <property type="match status" value="1"/>
</dbReference>
<dbReference type="AlphaFoldDB" id="A0A1T1AWK0"/>
<dbReference type="Pfam" id="PF25917">
    <property type="entry name" value="BSH_RND"/>
    <property type="match status" value="1"/>
</dbReference>
<dbReference type="InterPro" id="IPR058625">
    <property type="entry name" value="MdtA-like_BSH"/>
</dbReference>
<dbReference type="OrthoDB" id="10524at2"/>
<keyword evidence="5" id="KW-1185">Reference proteome</keyword>
<dbReference type="PANTHER" id="PTHR30469">
    <property type="entry name" value="MULTIDRUG RESISTANCE PROTEIN MDTA"/>
    <property type="match status" value="1"/>
</dbReference>
<protein>
    <submittedName>
        <fullName evidence="4">Efflux transporter periplasmic adaptor subunit</fullName>
    </submittedName>
</protein>
<dbReference type="PANTHER" id="PTHR30469:SF15">
    <property type="entry name" value="HLYD FAMILY OF SECRETION PROTEINS"/>
    <property type="match status" value="1"/>
</dbReference>
<dbReference type="GO" id="GO:0015562">
    <property type="term" value="F:efflux transmembrane transporter activity"/>
    <property type="evidence" value="ECO:0007669"/>
    <property type="project" value="TreeGrafter"/>
</dbReference>
<dbReference type="Gene3D" id="2.40.420.20">
    <property type="match status" value="1"/>
</dbReference>
<dbReference type="NCBIfam" id="TIGR01730">
    <property type="entry name" value="RND_mfp"/>
    <property type="match status" value="1"/>
</dbReference>
<accession>A0A1T1AWK0</accession>
<organism evidence="4 5">
    <name type="scientific">Rhodoferax fermentans</name>
    <dbReference type="NCBI Taxonomy" id="28066"/>
    <lineage>
        <taxon>Bacteria</taxon>
        <taxon>Pseudomonadati</taxon>
        <taxon>Pseudomonadota</taxon>
        <taxon>Betaproteobacteria</taxon>
        <taxon>Burkholderiales</taxon>
        <taxon>Comamonadaceae</taxon>
        <taxon>Rhodoferax</taxon>
    </lineage>
</organism>
<dbReference type="InterPro" id="IPR058637">
    <property type="entry name" value="YknX-like_C"/>
</dbReference>
<evidence type="ECO:0000259" key="3">
    <source>
        <dbReference type="Pfam" id="PF25989"/>
    </source>
</evidence>
<feature type="domain" description="Multidrug resistance protein MdtA-like barrel-sandwich hybrid" evidence="2">
    <location>
        <begin position="75"/>
        <end position="212"/>
    </location>
</feature>
<dbReference type="Gene3D" id="2.40.30.170">
    <property type="match status" value="1"/>
</dbReference>
<evidence type="ECO:0000313" key="4">
    <source>
        <dbReference type="EMBL" id="OOV08504.1"/>
    </source>
</evidence>
<dbReference type="Proteomes" id="UP000190750">
    <property type="component" value="Unassembled WGS sequence"/>
</dbReference>